<keyword evidence="4" id="KW-1185">Reference proteome</keyword>
<dbReference type="RefSeq" id="WP_057850680.1">
    <property type="nucleotide sequence ID" value="NZ_LLXX01000087.1"/>
</dbReference>
<dbReference type="OrthoDB" id="7285394at2"/>
<dbReference type="AlphaFoldDB" id="A0A0R3LQC0"/>
<keyword evidence="2" id="KW-0472">Membrane</keyword>
<accession>A0A0R3LQC0</accession>
<protein>
    <recommendedName>
        <fullName evidence="5">DUF2628 domain-containing protein</fullName>
    </recommendedName>
</protein>
<gene>
    <name evidence="3" type="ORF">CP49_34885</name>
</gene>
<feature type="transmembrane region" description="Helical" evidence="2">
    <location>
        <begin position="50"/>
        <end position="68"/>
    </location>
</feature>
<feature type="transmembrane region" description="Helical" evidence="2">
    <location>
        <begin position="23"/>
        <end position="43"/>
    </location>
</feature>
<sequence length="177" mass="19769">MPVYTVHAPVANGADLAATDKFVFVRDGFHFWAAVASVIWLLWHRLWLALIGWIVLMIVVQLGMSALGASRGTIFAVDVLIAILMGLEAASLRRWTLSRRKWRQLDIVVADDEETAERRFFERWTARQRGLVNDQWAIDRGAPPPTRNIPGQPFSKPPPPLPQGGIIGLFPEPGGPR</sequence>
<keyword evidence="2" id="KW-1133">Transmembrane helix</keyword>
<evidence type="ECO:0000256" key="2">
    <source>
        <dbReference type="SAM" id="Phobius"/>
    </source>
</evidence>
<dbReference type="Pfam" id="PF10947">
    <property type="entry name" value="DUF2628"/>
    <property type="match status" value="1"/>
</dbReference>
<dbReference type="STRING" id="1518501.CQ10_28345"/>
<dbReference type="InterPro" id="IPR024399">
    <property type="entry name" value="DUF2628"/>
</dbReference>
<evidence type="ECO:0008006" key="5">
    <source>
        <dbReference type="Google" id="ProtNLM"/>
    </source>
</evidence>
<evidence type="ECO:0000313" key="4">
    <source>
        <dbReference type="Proteomes" id="UP000051913"/>
    </source>
</evidence>
<keyword evidence="2" id="KW-0812">Transmembrane</keyword>
<dbReference type="EMBL" id="LLXX01000087">
    <property type="protein sequence ID" value="KRR07999.1"/>
    <property type="molecule type" value="Genomic_DNA"/>
</dbReference>
<evidence type="ECO:0000313" key="3">
    <source>
        <dbReference type="EMBL" id="KRR07999.1"/>
    </source>
</evidence>
<feature type="transmembrane region" description="Helical" evidence="2">
    <location>
        <begin position="74"/>
        <end position="92"/>
    </location>
</feature>
<proteinExistence type="predicted"/>
<evidence type="ECO:0000256" key="1">
    <source>
        <dbReference type="SAM" id="MobiDB-lite"/>
    </source>
</evidence>
<comment type="caution">
    <text evidence="3">The sequence shown here is derived from an EMBL/GenBank/DDBJ whole genome shotgun (WGS) entry which is preliminary data.</text>
</comment>
<reference evidence="3 4" key="1">
    <citation type="submission" date="2014-03" db="EMBL/GenBank/DDBJ databases">
        <title>Bradyrhizobium valentinum sp. nov., isolated from effective nodules of Lupinus mariae-josephae, a lupine endemic of basic-lime soils in Eastern Spain.</title>
        <authorList>
            <person name="Duran D."/>
            <person name="Rey L."/>
            <person name="Navarro A."/>
            <person name="Busquets A."/>
            <person name="Imperial J."/>
            <person name="Ruiz-Argueso T."/>
        </authorList>
    </citation>
    <scope>NUCLEOTIDE SEQUENCE [LARGE SCALE GENOMIC DNA]</scope>
    <source>
        <strain evidence="3 4">LmjM3</strain>
    </source>
</reference>
<organism evidence="3 4">
    <name type="scientific">Bradyrhizobium valentinum</name>
    <dbReference type="NCBI Taxonomy" id="1518501"/>
    <lineage>
        <taxon>Bacteria</taxon>
        <taxon>Pseudomonadati</taxon>
        <taxon>Pseudomonadota</taxon>
        <taxon>Alphaproteobacteria</taxon>
        <taxon>Hyphomicrobiales</taxon>
        <taxon>Nitrobacteraceae</taxon>
        <taxon>Bradyrhizobium</taxon>
    </lineage>
</organism>
<dbReference type="Proteomes" id="UP000051913">
    <property type="component" value="Unassembled WGS sequence"/>
</dbReference>
<feature type="region of interest" description="Disordered" evidence="1">
    <location>
        <begin position="137"/>
        <end position="177"/>
    </location>
</feature>
<name>A0A0R3LQC0_9BRAD</name>